<dbReference type="HOGENOM" id="CLU_116722_4_0_7"/>
<dbReference type="eggNOG" id="COG1917">
    <property type="taxonomic scope" value="Bacteria"/>
</dbReference>
<evidence type="ECO:0000313" key="3">
    <source>
        <dbReference type="Proteomes" id="UP000006431"/>
    </source>
</evidence>
<name>B6BJ75_SULGG</name>
<dbReference type="PATRIC" id="fig|929558.5.peg.2060"/>
<dbReference type="Pfam" id="PF07883">
    <property type="entry name" value="Cupin_2"/>
    <property type="match status" value="1"/>
</dbReference>
<dbReference type="Proteomes" id="UP000006431">
    <property type="component" value="Unassembled WGS sequence"/>
</dbReference>
<gene>
    <name evidence="2" type="ORF">SMGD1_2069</name>
</gene>
<dbReference type="InterPro" id="IPR013096">
    <property type="entry name" value="Cupin_2"/>
</dbReference>
<dbReference type="InterPro" id="IPR014710">
    <property type="entry name" value="RmlC-like_jellyroll"/>
</dbReference>
<dbReference type="CDD" id="cd02222">
    <property type="entry name" value="cupin_TM1459-like"/>
    <property type="match status" value="1"/>
</dbReference>
<sequence length="117" mass="12842">MYLHKQIGGIEAVEQKAGKGVKMKMLLSQEESPNFAMRNFTIEAGGHMPFHTNTVEHEQYVLSGRALVKIGDETFEAASGDILLIPAGIAHSYETIGNETYSFLCLIPNGEDCIKIV</sequence>
<keyword evidence="3" id="KW-1185">Reference proteome</keyword>
<accession>H1FX96</accession>
<comment type="caution">
    <text evidence="2">The sequence shown here is derived from an EMBL/GenBank/DDBJ whole genome shotgun (WGS) entry which is preliminary data.</text>
</comment>
<dbReference type="SUPFAM" id="SSF51182">
    <property type="entry name" value="RmlC-like cupins"/>
    <property type="match status" value="1"/>
</dbReference>
<dbReference type="PANTHER" id="PTHR37694">
    <property type="entry name" value="SLR8022 PROTEIN"/>
    <property type="match status" value="1"/>
</dbReference>
<accession>B6BJ75</accession>
<evidence type="ECO:0000259" key="1">
    <source>
        <dbReference type="Pfam" id="PF07883"/>
    </source>
</evidence>
<evidence type="ECO:0000313" key="2">
    <source>
        <dbReference type="EMBL" id="EHP30592.1"/>
    </source>
</evidence>
<dbReference type="EMBL" id="AFRZ01000001">
    <property type="protein sequence ID" value="EHP30592.1"/>
    <property type="molecule type" value="Genomic_DNA"/>
</dbReference>
<dbReference type="RefSeq" id="WP_008336896.1">
    <property type="nucleotide sequence ID" value="NZ_AFRZ01000001.1"/>
</dbReference>
<dbReference type="Gene3D" id="2.60.120.10">
    <property type="entry name" value="Jelly Rolls"/>
    <property type="match status" value="1"/>
</dbReference>
<reference evidence="2 3" key="1">
    <citation type="journal article" date="2012" name="Proc. Natl. Acad. Sci. U.S.A.">
        <title>Genome and physiology of a model Epsilonproteobacterium responsible for sulfide detoxification in marine oxygen depletion zones.</title>
        <authorList>
            <person name="Grote J."/>
            <person name="Schott T."/>
            <person name="Bruckner C.G."/>
            <person name="Glockner F.O."/>
            <person name="Jost G."/>
            <person name="Teeling H."/>
            <person name="Labrenz M."/>
            <person name="Jurgens K."/>
        </authorList>
    </citation>
    <scope>NUCLEOTIDE SEQUENCE [LARGE SCALE GENOMIC DNA]</scope>
    <source>
        <strain evidence="2 3">GD1</strain>
    </source>
</reference>
<feature type="domain" description="Cupin type-2" evidence="1">
    <location>
        <begin position="40"/>
        <end position="106"/>
    </location>
</feature>
<protein>
    <submittedName>
        <fullName evidence="2">Protein containing Cupin 2, conserved barrel domain</fullName>
    </submittedName>
</protein>
<dbReference type="STRING" id="929558.SMGD1_2069"/>
<proteinExistence type="predicted"/>
<organism evidence="2 3">
    <name type="scientific">Sulfurimonas gotlandica (strain DSM 19862 / JCM 16533 / GD1)</name>
    <dbReference type="NCBI Taxonomy" id="929558"/>
    <lineage>
        <taxon>Bacteria</taxon>
        <taxon>Pseudomonadati</taxon>
        <taxon>Campylobacterota</taxon>
        <taxon>Epsilonproteobacteria</taxon>
        <taxon>Campylobacterales</taxon>
        <taxon>Sulfurimonadaceae</taxon>
        <taxon>Sulfurimonas</taxon>
    </lineage>
</organism>
<dbReference type="InterPro" id="IPR011051">
    <property type="entry name" value="RmlC_Cupin_sf"/>
</dbReference>
<dbReference type="PANTHER" id="PTHR37694:SF1">
    <property type="entry name" value="SLR8022 PROTEIN"/>
    <property type="match status" value="1"/>
</dbReference>
<dbReference type="OrthoDB" id="9791297at2"/>
<dbReference type="AlphaFoldDB" id="B6BJ75"/>